<dbReference type="Proteomes" id="UP000030764">
    <property type="component" value="Unassembled WGS sequence"/>
</dbReference>
<evidence type="ECO:0008006" key="16">
    <source>
        <dbReference type="Google" id="ProtNLM"/>
    </source>
</evidence>
<dbReference type="InterPro" id="IPR045315">
    <property type="entry name" value="Mtm1-like"/>
</dbReference>
<evidence type="ECO:0000256" key="5">
    <source>
        <dbReference type="ARBA" id="ARBA00022737"/>
    </source>
</evidence>
<evidence type="ECO:0000256" key="3">
    <source>
        <dbReference type="ARBA" id="ARBA00022448"/>
    </source>
</evidence>
<feature type="repeat" description="Solcar" evidence="10">
    <location>
        <begin position="241"/>
        <end position="334"/>
    </location>
</feature>
<evidence type="ECO:0000256" key="9">
    <source>
        <dbReference type="ARBA" id="ARBA00023136"/>
    </source>
</evidence>
<keyword evidence="9 10" id="KW-0472">Membrane</keyword>
<gene>
    <name evidence="13" type="ORF">M513_00549</name>
    <name evidence="14" type="ORF">M514_00549</name>
</gene>
<evidence type="ECO:0000313" key="15">
    <source>
        <dbReference type="Proteomes" id="UP000030764"/>
    </source>
</evidence>
<evidence type="ECO:0000256" key="1">
    <source>
        <dbReference type="ARBA" id="ARBA00004448"/>
    </source>
</evidence>
<name>A0A085NDC1_9BILA</name>
<sequence>MREVRDANVTPVQQILASCSGAFITAFFANPLDVVKVRLQKQTTPKSCVTPLDVVKVRLQAQRSPAAYSRCFIVSSGLMDHLCTFCGFPGGGGSVSRFSGTMDAFLKISRHEGIRALWSGLTPALAMAVPATVCYFTLYDNLLSHLHRRFGHAFWVPMLAVVSATLISPLEMARTKLQSKSMRFFDVVGALNSMIRQNGLKSLYLGLGPTLLRDVPFSAIYWTSVELLKSEVLSTLDKQDTNFAISLCIGAFSGSVSAVCTLPFDVVKTHRQIQLGDLEAYGQKRASFSTWRSLACLWKQHGIQSLFTGIVPRLVKVAPACAIMIATYDYGKLMFERRNMSGSSWLGLV</sequence>
<dbReference type="Proteomes" id="UP000030758">
    <property type="component" value="Unassembled WGS sequence"/>
</dbReference>
<evidence type="ECO:0000313" key="14">
    <source>
        <dbReference type="EMBL" id="KFD67467.1"/>
    </source>
</evidence>
<evidence type="ECO:0000256" key="4">
    <source>
        <dbReference type="ARBA" id="ARBA00022692"/>
    </source>
</evidence>
<dbReference type="Pfam" id="PF00153">
    <property type="entry name" value="Mito_carr"/>
    <property type="match status" value="3"/>
</dbReference>
<dbReference type="InterPro" id="IPR023395">
    <property type="entry name" value="MCP_dom_sf"/>
</dbReference>
<keyword evidence="5" id="KW-0677">Repeat</keyword>
<evidence type="ECO:0000256" key="10">
    <source>
        <dbReference type="PROSITE-ProRule" id="PRU00282"/>
    </source>
</evidence>
<feature type="transmembrane region" description="Helical" evidence="12">
    <location>
        <begin position="116"/>
        <end position="138"/>
    </location>
</feature>
<dbReference type="PROSITE" id="PS50920">
    <property type="entry name" value="SOLCAR"/>
    <property type="match status" value="3"/>
</dbReference>
<dbReference type="AlphaFoldDB" id="A0A085NDC1"/>
<accession>A0A085NDC1</accession>
<feature type="transmembrane region" description="Helical" evidence="12">
    <location>
        <begin position="150"/>
        <end position="173"/>
    </location>
</feature>
<dbReference type="EMBL" id="KL367514">
    <property type="protein sequence ID" value="KFD67467.1"/>
    <property type="molecule type" value="Genomic_DNA"/>
</dbReference>
<feature type="repeat" description="Solcar" evidence="10">
    <location>
        <begin position="9"/>
        <end position="145"/>
    </location>
</feature>
<keyword evidence="15" id="KW-1185">Reference proteome</keyword>
<evidence type="ECO:0000256" key="2">
    <source>
        <dbReference type="ARBA" id="ARBA00006375"/>
    </source>
</evidence>
<comment type="similarity">
    <text evidence="2 11">Belongs to the mitochondrial carrier (TC 2.A.29) family.</text>
</comment>
<protein>
    <recommendedName>
        <fullName evidence="16">Solute carrier family 25 member 40</fullName>
    </recommendedName>
</protein>
<keyword evidence="8" id="KW-0496">Mitochondrion</keyword>
<dbReference type="GO" id="GO:0005743">
    <property type="term" value="C:mitochondrial inner membrane"/>
    <property type="evidence" value="ECO:0007669"/>
    <property type="project" value="UniProtKB-SubCell"/>
</dbReference>
<dbReference type="InterPro" id="IPR018108">
    <property type="entry name" value="MCP_transmembrane"/>
</dbReference>
<keyword evidence="4 10" id="KW-0812">Transmembrane</keyword>
<dbReference type="SUPFAM" id="SSF103506">
    <property type="entry name" value="Mitochondrial carrier"/>
    <property type="match status" value="2"/>
</dbReference>
<dbReference type="PANTHER" id="PTHR45760">
    <property type="entry name" value="FI19922P1-RELATED"/>
    <property type="match status" value="1"/>
</dbReference>
<proteinExistence type="inferred from homology"/>
<feature type="repeat" description="Solcar" evidence="10">
    <location>
        <begin position="152"/>
        <end position="231"/>
    </location>
</feature>
<evidence type="ECO:0000256" key="11">
    <source>
        <dbReference type="RuleBase" id="RU000488"/>
    </source>
</evidence>
<organism evidence="14">
    <name type="scientific">Trichuris suis</name>
    <name type="common">pig whipworm</name>
    <dbReference type="NCBI Taxonomy" id="68888"/>
    <lineage>
        <taxon>Eukaryota</taxon>
        <taxon>Metazoa</taxon>
        <taxon>Ecdysozoa</taxon>
        <taxon>Nematoda</taxon>
        <taxon>Enoplea</taxon>
        <taxon>Dorylaimia</taxon>
        <taxon>Trichinellida</taxon>
        <taxon>Trichuridae</taxon>
        <taxon>Trichuris</taxon>
    </lineage>
</organism>
<keyword evidence="6" id="KW-0999">Mitochondrion inner membrane</keyword>
<keyword evidence="7 12" id="KW-1133">Transmembrane helix</keyword>
<dbReference type="PROSITE" id="PS51257">
    <property type="entry name" value="PROKAR_LIPOPROTEIN"/>
    <property type="match status" value="1"/>
</dbReference>
<dbReference type="EMBL" id="KL363184">
    <property type="protein sequence ID" value="KFD58323.1"/>
    <property type="molecule type" value="Genomic_DNA"/>
</dbReference>
<evidence type="ECO:0000256" key="8">
    <source>
        <dbReference type="ARBA" id="ARBA00023128"/>
    </source>
</evidence>
<dbReference type="Gene3D" id="1.50.40.10">
    <property type="entry name" value="Mitochondrial carrier domain"/>
    <property type="match status" value="2"/>
</dbReference>
<comment type="subcellular location">
    <subcellularLocation>
        <location evidence="1">Mitochondrion inner membrane</location>
        <topology evidence="1">Multi-pass membrane protein</topology>
    </subcellularLocation>
</comment>
<dbReference type="GO" id="GO:1990542">
    <property type="term" value="P:mitochondrial transmembrane transport"/>
    <property type="evidence" value="ECO:0007669"/>
    <property type="project" value="InterPro"/>
</dbReference>
<evidence type="ECO:0000313" key="13">
    <source>
        <dbReference type="EMBL" id="KFD58323.1"/>
    </source>
</evidence>
<dbReference type="InterPro" id="IPR002067">
    <property type="entry name" value="MCP"/>
</dbReference>
<evidence type="ECO:0000256" key="12">
    <source>
        <dbReference type="SAM" id="Phobius"/>
    </source>
</evidence>
<keyword evidence="3 11" id="KW-0813">Transport</keyword>
<dbReference type="PRINTS" id="PR00926">
    <property type="entry name" value="MITOCARRIER"/>
</dbReference>
<evidence type="ECO:0000256" key="7">
    <source>
        <dbReference type="ARBA" id="ARBA00022989"/>
    </source>
</evidence>
<reference evidence="14 15" key="1">
    <citation type="journal article" date="2014" name="Nat. Genet.">
        <title>Genome and transcriptome of the porcine whipworm Trichuris suis.</title>
        <authorList>
            <person name="Jex A.R."/>
            <person name="Nejsum P."/>
            <person name="Schwarz E.M."/>
            <person name="Hu L."/>
            <person name="Young N.D."/>
            <person name="Hall R.S."/>
            <person name="Korhonen P.K."/>
            <person name="Liao S."/>
            <person name="Thamsborg S."/>
            <person name="Xia J."/>
            <person name="Xu P."/>
            <person name="Wang S."/>
            <person name="Scheerlinck J.P."/>
            <person name="Hofmann A."/>
            <person name="Sternberg P.W."/>
            <person name="Wang J."/>
            <person name="Gasser R.B."/>
        </authorList>
    </citation>
    <scope>NUCLEOTIDE SEQUENCE [LARGE SCALE GENOMIC DNA]</scope>
    <source>
        <strain evidence="14">DCEP-RM93F</strain>
        <strain evidence="13">DCEP-RM93M</strain>
    </source>
</reference>
<evidence type="ECO:0000256" key="6">
    <source>
        <dbReference type="ARBA" id="ARBA00022792"/>
    </source>
</evidence>
<dbReference type="PANTHER" id="PTHR45760:SF2">
    <property type="entry name" value="FI19922P1-RELATED"/>
    <property type="match status" value="1"/>
</dbReference>